<feature type="repeat" description="WD" evidence="3">
    <location>
        <begin position="271"/>
        <end position="320"/>
    </location>
</feature>
<dbReference type="PROSITE" id="PS00678">
    <property type="entry name" value="WD_REPEATS_1"/>
    <property type="match status" value="1"/>
</dbReference>
<organism evidence="6 7">
    <name type="scientific">Mycoemilia scoparia</name>
    <dbReference type="NCBI Taxonomy" id="417184"/>
    <lineage>
        <taxon>Eukaryota</taxon>
        <taxon>Fungi</taxon>
        <taxon>Fungi incertae sedis</taxon>
        <taxon>Zoopagomycota</taxon>
        <taxon>Kickxellomycotina</taxon>
        <taxon>Kickxellomycetes</taxon>
        <taxon>Kickxellales</taxon>
        <taxon>Kickxellaceae</taxon>
        <taxon>Mycoemilia</taxon>
    </lineage>
</organism>
<feature type="domain" description="Pre-mRNA processing factor 4 (PRP4)-like" evidence="5">
    <location>
        <begin position="101"/>
        <end position="150"/>
    </location>
</feature>
<keyword evidence="7" id="KW-1185">Reference proteome</keyword>
<dbReference type="AlphaFoldDB" id="A0A9W7ZWY5"/>
<feature type="repeat" description="WD" evidence="3">
    <location>
        <begin position="321"/>
        <end position="362"/>
    </location>
</feature>
<dbReference type="GO" id="GO:0017070">
    <property type="term" value="F:U6 snRNA binding"/>
    <property type="evidence" value="ECO:0007669"/>
    <property type="project" value="TreeGrafter"/>
</dbReference>
<feature type="region of interest" description="Disordered" evidence="4">
    <location>
        <begin position="145"/>
        <end position="171"/>
    </location>
</feature>
<dbReference type="Gene3D" id="4.10.280.110">
    <property type="entry name" value="Pre-mRNA processing factor 4 domain"/>
    <property type="match status" value="1"/>
</dbReference>
<evidence type="ECO:0000313" key="7">
    <source>
        <dbReference type="Proteomes" id="UP001150538"/>
    </source>
</evidence>
<dbReference type="FunFam" id="2.130.10.10:FF:000443">
    <property type="entry name" value="U4/U6 small nuclear ribonucleoprotein Prp4"/>
    <property type="match status" value="1"/>
</dbReference>
<dbReference type="InterPro" id="IPR036322">
    <property type="entry name" value="WD40_repeat_dom_sf"/>
</dbReference>
<dbReference type="InterPro" id="IPR015943">
    <property type="entry name" value="WD40/YVTN_repeat-like_dom_sf"/>
</dbReference>
<sequence length="554" mass="60775">MTSAMNPGSNGGNAGSSTRIHFGSLEQQAVENAKRKRKEEQEEQSSGAKGGVTLDELDATNLDDANIYEMGEGSSVSMGSHQAVLEELERKRLARTLAVPTADVDVRAKLRECGEPICLFGEDAADRRNRLRNILSVRQLRASKEKDQMEVSKTSESEESEEDEDEEFYTEGSVELLESRKQITKFSLMRAKNRIAQQQSLSKAPLEALKTQRQNLYKSLKNYTIFGSQVCDSRPVSKVAFSPDSKMIATGSWSGLVKLWKTPQCENIKTLRGHTDRVGGLAFHPKATIGLDTSAANLASGGADNNIHLWSLESDIPISTLEGHAARVSNIDFHPTGEYLGSASFDGSWRLWDVATGKELLLQEGHAKEVFTIKFQCDGSLAASGGLDAIGSVWDIRSGRRVMVLEGHTKEIYGIDWSPNGYQLVTGGADNAIKVFDIRARKTIYTIPAHNSLISDVKFFHGQPQNLSNGQDAMHIEGANTGLSYPSGQYLASSSYDGMVKIWAADTWKLIKALPGHDGKIMSLDISLDGQFISSTGFDRTFKLWANEDLDIDL</sequence>
<reference evidence="6" key="1">
    <citation type="submission" date="2022-07" db="EMBL/GenBank/DDBJ databases">
        <title>Phylogenomic reconstructions and comparative analyses of Kickxellomycotina fungi.</title>
        <authorList>
            <person name="Reynolds N.K."/>
            <person name="Stajich J.E."/>
            <person name="Barry K."/>
            <person name="Grigoriev I.V."/>
            <person name="Crous P."/>
            <person name="Smith M.E."/>
        </authorList>
    </citation>
    <scope>NUCLEOTIDE SEQUENCE</scope>
    <source>
        <strain evidence="6">NBRC 100468</strain>
    </source>
</reference>
<dbReference type="PANTHER" id="PTHR19846:SF0">
    <property type="entry name" value="PRE-MRNA PROCESSING FACTOR 4"/>
    <property type="match status" value="1"/>
</dbReference>
<feature type="repeat" description="WD" evidence="3">
    <location>
        <begin position="486"/>
        <end position="513"/>
    </location>
</feature>
<dbReference type="SUPFAM" id="SSF50978">
    <property type="entry name" value="WD40 repeat-like"/>
    <property type="match status" value="1"/>
</dbReference>
<feature type="compositionally biased region" description="Acidic residues" evidence="4">
    <location>
        <begin position="157"/>
        <end position="169"/>
    </location>
</feature>
<dbReference type="Proteomes" id="UP001150538">
    <property type="component" value="Unassembled WGS sequence"/>
</dbReference>
<dbReference type="GO" id="GO:0046540">
    <property type="term" value="C:U4/U6 x U5 tri-snRNP complex"/>
    <property type="evidence" value="ECO:0007669"/>
    <property type="project" value="TreeGrafter"/>
</dbReference>
<dbReference type="SUPFAM" id="SSF158230">
    <property type="entry name" value="PRP4-like"/>
    <property type="match status" value="1"/>
</dbReference>
<dbReference type="PROSITE" id="PS50082">
    <property type="entry name" value="WD_REPEATS_2"/>
    <property type="match status" value="7"/>
</dbReference>
<feature type="repeat" description="WD" evidence="3">
    <location>
        <begin position="514"/>
        <end position="545"/>
    </location>
</feature>
<dbReference type="InterPro" id="IPR036285">
    <property type="entry name" value="PRP4-like_sf"/>
</dbReference>
<accession>A0A9W7ZWY5</accession>
<feature type="repeat" description="WD" evidence="3">
    <location>
        <begin position="363"/>
        <end position="404"/>
    </location>
</feature>
<dbReference type="Pfam" id="PF00400">
    <property type="entry name" value="WD40"/>
    <property type="match status" value="7"/>
</dbReference>
<keyword evidence="1 3" id="KW-0853">WD repeat</keyword>
<dbReference type="CDD" id="cd00200">
    <property type="entry name" value="WD40"/>
    <property type="match status" value="1"/>
</dbReference>
<dbReference type="InterPro" id="IPR019775">
    <property type="entry name" value="WD40_repeat_CS"/>
</dbReference>
<dbReference type="OrthoDB" id="540662at2759"/>
<feature type="repeat" description="WD" evidence="3">
    <location>
        <begin position="405"/>
        <end position="446"/>
    </location>
</feature>
<dbReference type="SMART" id="SM00320">
    <property type="entry name" value="WD40"/>
    <property type="match status" value="7"/>
</dbReference>
<keyword evidence="2" id="KW-0677">Repeat</keyword>
<evidence type="ECO:0000256" key="2">
    <source>
        <dbReference type="ARBA" id="ARBA00022737"/>
    </source>
</evidence>
<feature type="compositionally biased region" description="Basic and acidic residues" evidence="4">
    <location>
        <begin position="145"/>
        <end position="156"/>
    </location>
</feature>
<proteinExistence type="predicted"/>
<evidence type="ECO:0000259" key="5">
    <source>
        <dbReference type="SMART" id="SM00500"/>
    </source>
</evidence>
<dbReference type="FunFam" id="2.130.10.10:FF:001211">
    <property type="entry name" value="CBN-PRP-4 protein"/>
    <property type="match status" value="1"/>
</dbReference>
<dbReference type="Pfam" id="PF08799">
    <property type="entry name" value="PRP4"/>
    <property type="match status" value="1"/>
</dbReference>
<evidence type="ECO:0000256" key="1">
    <source>
        <dbReference type="ARBA" id="ARBA00022574"/>
    </source>
</evidence>
<feature type="region of interest" description="Disordered" evidence="4">
    <location>
        <begin position="1"/>
        <end position="56"/>
    </location>
</feature>
<dbReference type="GO" id="GO:0000398">
    <property type="term" value="P:mRNA splicing, via spliceosome"/>
    <property type="evidence" value="ECO:0007669"/>
    <property type="project" value="TreeGrafter"/>
</dbReference>
<protein>
    <recommendedName>
        <fullName evidence="5">Pre-mRNA processing factor 4 (PRP4)-like domain-containing protein</fullName>
    </recommendedName>
</protein>
<dbReference type="PROSITE" id="PS50294">
    <property type="entry name" value="WD_REPEATS_REGION"/>
    <property type="match status" value="5"/>
</dbReference>
<dbReference type="EMBL" id="JANBPU010000049">
    <property type="protein sequence ID" value="KAJ1918301.1"/>
    <property type="molecule type" value="Genomic_DNA"/>
</dbReference>
<evidence type="ECO:0000256" key="3">
    <source>
        <dbReference type="PROSITE-ProRule" id="PRU00221"/>
    </source>
</evidence>
<dbReference type="SMART" id="SM00500">
    <property type="entry name" value="SFM"/>
    <property type="match status" value="1"/>
</dbReference>
<name>A0A9W7ZWY5_9FUNG</name>
<feature type="repeat" description="WD" evidence="3">
    <location>
        <begin position="236"/>
        <end position="270"/>
    </location>
</feature>
<comment type="caution">
    <text evidence="6">The sequence shown here is derived from an EMBL/GenBank/DDBJ whole genome shotgun (WGS) entry which is preliminary data.</text>
</comment>
<dbReference type="Gene3D" id="2.130.10.10">
    <property type="entry name" value="YVTN repeat-like/Quinoprotein amine dehydrogenase"/>
    <property type="match status" value="3"/>
</dbReference>
<dbReference type="GO" id="GO:0030621">
    <property type="term" value="F:U4 snRNA binding"/>
    <property type="evidence" value="ECO:0007669"/>
    <property type="project" value="TreeGrafter"/>
</dbReference>
<evidence type="ECO:0000256" key="4">
    <source>
        <dbReference type="SAM" id="MobiDB-lite"/>
    </source>
</evidence>
<dbReference type="PANTHER" id="PTHR19846">
    <property type="entry name" value="WD40 REPEAT PROTEIN"/>
    <property type="match status" value="1"/>
</dbReference>
<dbReference type="InterPro" id="IPR014906">
    <property type="entry name" value="PRP4-like"/>
</dbReference>
<evidence type="ECO:0000313" key="6">
    <source>
        <dbReference type="EMBL" id="KAJ1918301.1"/>
    </source>
</evidence>
<gene>
    <name evidence="6" type="ORF">H4219_002698</name>
</gene>
<dbReference type="InterPro" id="IPR001680">
    <property type="entry name" value="WD40_rpt"/>
</dbReference>